<name>A0A2S6GFT3_9PSEU</name>
<protein>
    <submittedName>
        <fullName evidence="2">Uncharacterized protein</fullName>
    </submittedName>
</protein>
<dbReference type="EMBL" id="PTIX01000022">
    <property type="protein sequence ID" value="PPK64077.1"/>
    <property type="molecule type" value="Genomic_DNA"/>
</dbReference>
<dbReference type="Proteomes" id="UP000239203">
    <property type="component" value="Unassembled WGS sequence"/>
</dbReference>
<evidence type="ECO:0000313" key="3">
    <source>
        <dbReference type="Proteomes" id="UP000239203"/>
    </source>
</evidence>
<keyword evidence="3" id="KW-1185">Reference proteome</keyword>
<evidence type="ECO:0000256" key="1">
    <source>
        <dbReference type="SAM" id="MobiDB-lite"/>
    </source>
</evidence>
<accession>A0A2S6GFT3</accession>
<feature type="region of interest" description="Disordered" evidence="1">
    <location>
        <begin position="238"/>
        <end position="259"/>
    </location>
</feature>
<evidence type="ECO:0000313" key="2">
    <source>
        <dbReference type="EMBL" id="PPK64077.1"/>
    </source>
</evidence>
<dbReference type="AlphaFoldDB" id="A0A2S6GFT3"/>
<gene>
    <name evidence="2" type="ORF">CLV40_12268</name>
</gene>
<sequence>MNPARRWSGLGGEVGIDLPSGDLFSRGLNATSSVARWGETSLCGAPTNLRWGKAVGGASQPTRRGSLAGPSPHTKTFHPIEQTAGARRVRWWVGLAHVGGQRVRPGGAVTGCEAVWPGWASAARAGGGRASTRRWVAGSGWRSDLGGEGVCGSRGWRPGWHGSIGSGFGLAGRQRGCEMAWAGRACAAWAGGTGLAHVGGQRVRPGGAGTVARWPGWGGRVRLGWGWVTFCFDHPEGPKHSPRPPLGGQPCSSLSAPGRRGRGREILWIVAADGDNSRSRKFAAGWVGGRWGGGFGLGV</sequence>
<feature type="region of interest" description="Disordered" evidence="1">
    <location>
        <begin position="54"/>
        <end position="78"/>
    </location>
</feature>
<reference evidence="2 3" key="1">
    <citation type="submission" date="2018-02" db="EMBL/GenBank/DDBJ databases">
        <title>Genomic Encyclopedia of Archaeal and Bacterial Type Strains, Phase II (KMG-II): from individual species to whole genera.</title>
        <authorList>
            <person name="Goeker M."/>
        </authorList>
    </citation>
    <scope>NUCLEOTIDE SEQUENCE [LARGE SCALE GENOMIC DNA]</scope>
    <source>
        <strain evidence="2 3">YU 961-1</strain>
    </source>
</reference>
<comment type="caution">
    <text evidence="2">The sequence shown here is derived from an EMBL/GenBank/DDBJ whole genome shotgun (WGS) entry which is preliminary data.</text>
</comment>
<proteinExistence type="predicted"/>
<organism evidence="2 3">
    <name type="scientific">Actinokineospora auranticolor</name>
    <dbReference type="NCBI Taxonomy" id="155976"/>
    <lineage>
        <taxon>Bacteria</taxon>
        <taxon>Bacillati</taxon>
        <taxon>Actinomycetota</taxon>
        <taxon>Actinomycetes</taxon>
        <taxon>Pseudonocardiales</taxon>
        <taxon>Pseudonocardiaceae</taxon>
        <taxon>Actinokineospora</taxon>
    </lineage>
</organism>